<comment type="caution">
    <text evidence="1">The sequence shown here is derived from an EMBL/GenBank/DDBJ whole genome shotgun (WGS) entry which is preliminary data.</text>
</comment>
<protein>
    <submittedName>
        <fullName evidence="1">Uncharacterized protein</fullName>
    </submittedName>
</protein>
<sequence>MRVALTTIYLAWDGLVGGFSTDLKKSIEMISTLQMLPLHCSTLDAPVRLRPHQEASSGLYVEAAVKLDTSISR</sequence>
<evidence type="ECO:0000313" key="2">
    <source>
        <dbReference type="Proteomes" id="UP001305414"/>
    </source>
</evidence>
<gene>
    <name evidence="1" type="ORF">RRF57_008855</name>
</gene>
<reference evidence="1 2" key="1">
    <citation type="submission" date="2023-10" db="EMBL/GenBank/DDBJ databases">
        <title>Draft genome sequence of Xylaria bambusicola isolate GMP-LS, the root and basal stem rot pathogen of sugarcane in Indonesia.</title>
        <authorList>
            <person name="Selvaraj P."/>
            <person name="Muralishankar V."/>
            <person name="Muruganantham S."/>
            <person name="Sp S."/>
            <person name="Haryani S."/>
            <person name="Lau K.J.X."/>
            <person name="Naqvi N.I."/>
        </authorList>
    </citation>
    <scope>NUCLEOTIDE SEQUENCE [LARGE SCALE GENOMIC DNA]</scope>
    <source>
        <strain evidence="1">GMP-LS</strain>
    </source>
</reference>
<evidence type="ECO:0000313" key="1">
    <source>
        <dbReference type="EMBL" id="KAK5633141.1"/>
    </source>
</evidence>
<accession>A0AAN7ZBK4</accession>
<organism evidence="1 2">
    <name type="scientific">Xylaria bambusicola</name>
    <dbReference type="NCBI Taxonomy" id="326684"/>
    <lineage>
        <taxon>Eukaryota</taxon>
        <taxon>Fungi</taxon>
        <taxon>Dikarya</taxon>
        <taxon>Ascomycota</taxon>
        <taxon>Pezizomycotina</taxon>
        <taxon>Sordariomycetes</taxon>
        <taxon>Xylariomycetidae</taxon>
        <taxon>Xylariales</taxon>
        <taxon>Xylariaceae</taxon>
        <taxon>Xylaria</taxon>
    </lineage>
</organism>
<dbReference type="EMBL" id="JAWHQM010000030">
    <property type="protein sequence ID" value="KAK5633141.1"/>
    <property type="molecule type" value="Genomic_DNA"/>
</dbReference>
<name>A0AAN7ZBK4_9PEZI</name>
<dbReference type="Proteomes" id="UP001305414">
    <property type="component" value="Unassembled WGS sequence"/>
</dbReference>
<keyword evidence="2" id="KW-1185">Reference proteome</keyword>
<proteinExistence type="predicted"/>
<dbReference type="AlphaFoldDB" id="A0AAN7ZBK4"/>